<organism evidence="6 7">
    <name type="scientific">Cladophialophora chaetospira</name>
    <dbReference type="NCBI Taxonomy" id="386627"/>
    <lineage>
        <taxon>Eukaryota</taxon>
        <taxon>Fungi</taxon>
        <taxon>Dikarya</taxon>
        <taxon>Ascomycota</taxon>
        <taxon>Pezizomycotina</taxon>
        <taxon>Eurotiomycetes</taxon>
        <taxon>Chaetothyriomycetidae</taxon>
        <taxon>Chaetothyriales</taxon>
        <taxon>Herpotrichiellaceae</taxon>
        <taxon>Cladophialophora</taxon>
    </lineage>
</organism>
<feature type="binding site" evidence="2">
    <location>
        <begin position="116"/>
        <end position="119"/>
    </location>
    <ligand>
        <name>FAD</name>
        <dbReference type="ChEBI" id="CHEBI:57692"/>
    </ligand>
</feature>
<comment type="caution">
    <text evidence="6">The sequence shown here is derived from an EMBL/GenBank/DDBJ whole genome shotgun (WGS) entry which is preliminary data.</text>
</comment>
<evidence type="ECO:0000259" key="4">
    <source>
        <dbReference type="PROSITE" id="PS00623"/>
    </source>
</evidence>
<comment type="similarity">
    <text evidence="1 3">Belongs to the GMC oxidoreductase family.</text>
</comment>
<protein>
    <recommendedName>
        <fullName evidence="4 5">Glucose-methanol-choline oxidoreductase N-terminal domain-containing protein</fullName>
    </recommendedName>
</protein>
<dbReference type="SUPFAM" id="SSF54373">
    <property type="entry name" value="FAD-linked reductases, C-terminal domain"/>
    <property type="match status" value="1"/>
</dbReference>
<evidence type="ECO:0000256" key="2">
    <source>
        <dbReference type="PIRSR" id="PIRSR000137-2"/>
    </source>
</evidence>
<dbReference type="AlphaFoldDB" id="A0AA38XK87"/>
<keyword evidence="2 3" id="KW-0274">FAD</keyword>
<dbReference type="InterPro" id="IPR036188">
    <property type="entry name" value="FAD/NAD-bd_sf"/>
</dbReference>
<dbReference type="PROSITE" id="PS00624">
    <property type="entry name" value="GMC_OXRED_2"/>
    <property type="match status" value="1"/>
</dbReference>
<dbReference type="Gene3D" id="3.30.560.10">
    <property type="entry name" value="Glucose Oxidase, domain 3"/>
    <property type="match status" value="1"/>
</dbReference>
<evidence type="ECO:0000256" key="3">
    <source>
        <dbReference type="RuleBase" id="RU003968"/>
    </source>
</evidence>
<evidence type="ECO:0000259" key="5">
    <source>
        <dbReference type="PROSITE" id="PS00624"/>
    </source>
</evidence>
<reference evidence="6" key="1">
    <citation type="submission" date="2022-10" db="EMBL/GenBank/DDBJ databases">
        <title>Culturing micro-colonial fungi from biological soil crusts in the Mojave desert and describing Neophaeococcomyces mojavensis, and introducing the new genera and species Taxawa tesnikishii.</title>
        <authorList>
            <person name="Kurbessoian T."/>
            <person name="Stajich J.E."/>
        </authorList>
    </citation>
    <scope>NUCLEOTIDE SEQUENCE</scope>
    <source>
        <strain evidence="6">TK_41</strain>
    </source>
</reference>
<accession>A0AA38XK87</accession>
<dbReference type="PANTHER" id="PTHR11552">
    <property type="entry name" value="GLUCOSE-METHANOL-CHOLINE GMC OXIDOREDUCTASE"/>
    <property type="match status" value="1"/>
</dbReference>
<evidence type="ECO:0000256" key="1">
    <source>
        <dbReference type="ARBA" id="ARBA00010790"/>
    </source>
</evidence>
<sequence>MTASMTAESEPIGVKFSFEDASSFLEHDYDFLIVGGGTAGLVLANRLSSDPRFTVGVLEAGANRLNDPTVDTPAMAIAMTGNKDYDWHFITAPQGPKKLQCHVPRGKMLGGSSGINWMVYTRPSTHDFDDWASLVGDESWSASNMKKYLLKHQTLEPVDDALLDRNGIAYIAEHHGLEGPIHTSFNSHPIMPLEEAIYRSGTNFVGSQTSSIDPWAGDHLGFYRSLGTVYRSGPNKGRRSYSARSYLEPVLHRPNLHVLCNAHVTKIELHRNNAVGVNFDHSGKNQYVKARREILLSAGAISSPHILQLSGIGDPKVLEKAGIEPNIDSPEVGKNLQDHPNMVVTYELKPGINSADIFKDPKIAKLALKEYNDERTGPLSGIGSIQGFAPVLPFLSGDDLDEILRGSESEPKGTAFREAQRQQVLKQIQNPKSAFIHAGPAPVTVDCYAEGGFADQSKVFGAIVPEGAPHGFGFAVGLQYTFARGWVHATSADAYAQPEINQNMLGHPADIITASAGLKFIQKLVDTPPLRNMIARRTYPRESELDLRTAEDRREHASGVWASQYHLCGSCAMGEVVDTRLRLKGVQGLRVVDASVFPNHVSGNIVSSVYAVAEKAADMILQDHAT</sequence>
<dbReference type="SUPFAM" id="SSF51905">
    <property type="entry name" value="FAD/NAD(P)-binding domain"/>
    <property type="match status" value="1"/>
</dbReference>
<proteinExistence type="inferred from homology"/>
<dbReference type="Proteomes" id="UP001172673">
    <property type="component" value="Unassembled WGS sequence"/>
</dbReference>
<feature type="domain" description="Glucose-methanol-choline oxidoreductase N-terminal" evidence="5">
    <location>
        <begin position="299"/>
        <end position="313"/>
    </location>
</feature>
<name>A0AA38XK87_9EURO</name>
<dbReference type="InterPro" id="IPR007867">
    <property type="entry name" value="GMC_OxRtase_C"/>
</dbReference>
<evidence type="ECO:0000313" key="7">
    <source>
        <dbReference type="Proteomes" id="UP001172673"/>
    </source>
</evidence>
<dbReference type="PANTHER" id="PTHR11552:SF210">
    <property type="entry name" value="GLUCOSE-METHANOL-CHOLINE OXIDOREDUCTASE N-TERMINAL DOMAIN-CONTAINING PROTEIN-RELATED"/>
    <property type="match status" value="1"/>
</dbReference>
<dbReference type="GO" id="GO:0016614">
    <property type="term" value="F:oxidoreductase activity, acting on CH-OH group of donors"/>
    <property type="evidence" value="ECO:0007669"/>
    <property type="project" value="InterPro"/>
</dbReference>
<dbReference type="Pfam" id="PF00732">
    <property type="entry name" value="GMC_oxred_N"/>
    <property type="match status" value="1"/>
</dbReference>
<keyword evidence="7" id="KW-1185">Reference proteome</keyword>
<dbReference type="Pfam" id="PF05199">
    <property type="entry name" value="GMC_oxred_C"/>
    <property type="match status" value="1"/>
</dbReference>
<dbReference type="InterPro" id="IPR012132">
    <property type="entry name" value="GMC_OxRdtase"/>
</dbReference>
<dbReference type="PIRSF" id="PIRSF000137">
    <property type="entry name" value="Alcohol_oxidase"/>
    <property type="match status" value="1"/>
</dbReference>
<dbReference type="InterPro" id="IPR000172">
    <property type="entry name" value="GMC_OxRdtase_N"/>
</dbReference>
<feature type="binding site" evidence="2">
    <location>
        <position position="264"/>
    </location>
    <ligand>
        <name>FAD</name>
        <dbReference type="ChEBI" id="CHEBI:57692"/>
    </ligand>
</feature>
<feature type="domain" description="Glucose-methanol-choline oxidoreductase N-terminal" evidence="4">
    <location>
        <begin position="106"/>
        <end position="129"/>
    </location>
</feature>
<comment type="cofactor">
    <cofactor evidence="2">
        <name>FAD</name>
        <dbReference type="ChEBI" id="CHEBI:57692"/>
    </cofactor>
</comment>
<dbReference type="PROSITE" id="PS00623">
    <property type="entry name" value="GMC_OXRED_1"/>
    <property type="match status" value="1"/>
</dbReference>
<evidence type="ECO:0000313" key="6">
    <source>
        <dbReference type="EMBL" id="KAJ9615019.1"/>
    </source>
</evidence>
<dbReference type="EMBL" id="JAPDRK010000002">
    <property type="protein sequence ID" value="KAJ9615019.1"/>
    <property type="molecule type" value="Genomic_DNA"/>
</dbReference>
<gene>
    <name evidence="6" type="ORF">H2200_001093</name>
</gene>
<dbReference type="Gene3D" id="3.50.50.60">
    <property type="entry name" value="FAD/NAD(P)-binding domain"/>
    <property type="match status" value="1"/>
</dbReference>
<dbReference type="GO" id="GO:0050660">
    <property type="term" value="F:flavin adenine dinucleotide binding"/>
    <property type="evidence" value="ECO:0007669"/>
    <property type="project" value="InterPro"/>
</dbReference>
<keyword evidence="3" id="KW-0285">Flavoprotein</keyword>